<dbReference type="EMBL" id="CAXITT010000203">
    <property type="protein sequence ID" value="CAL1535458.1"/>
    <property type="molecule type" value="Genomic_DNA"/>
</dbReference>
<dbReference type="AlphaFoldDB" id="A0AAV2HN32"/>
<accession>A0AAV2HN32</accession>
<reference evidence="5 6" key="1">
    <citation type="submission" date="2024-04" db="EMBL/GenBank/DDBJ databases">
        <authorList>
            <consortium name="Genoscope - CEA"/>
            <person name="William W."/>
        </authorList>
    </citation>
    <scope>NUCLEOTIDE SEQUENCE [LARGE SCALE GENOMIC DNA]</scope>
</reference>
<dbReference type="Gene3D" id="2.120.10.80">
    <property type="entry name" value="Kelch-type beta propeller"/>
    <property type="match status" value="2"/>
</dbReference>
<name>A0AAV2HN32_LYMST</name>
<evidence type="ECO:0000256" key="3">
    <source>
        <dbReference type="SAM" id="MobiDB-lite"/>
    </source>
</evidence>
<keyword evidence="6" id="KW-1185">Reference proteome</keyword>
<dbReference type="SUPFAM" id="SSF54695">
    <property type="entry name" value="POZ domain"/>
    <property type="match status" value="1"/>
</dbReference>
<dbReference type="SMART" id="SM00225">
    <property type="entry name" value="BTB"/>
    <property type="match status" value="1"/>
</dbReference>
<feature type="compositionally biased region" description="Polar residues" evidence="3">
    <location>
        <begin position="335"/>
        <end position="346"/>
    </location>
</feature>
<feature type="domain" description="BTB" evidence="4">
    <location>
        <begin position="99"/>
        <end position="167"/>
    </location>
</feature>
<dbReference type="SUPFAM" id="SSF117281">
    <property type="entry name" value="Kelch motif"/>
    <property type="match status" value="2"/>
</dbReference>
<keyword evidence="2" id="KW-0677">Repeat</keyword>
<dbReference type="Pfam" id="PF07707">
    <property type="entry name" value="BACK"/>
    <property type="match status" value="1"/>
</dbReference>
<dbReference type="PANTHER" id="PTHR24412">
    <property type="entry name" value="KELCH PROTEIN"/>
    <property type="match status" value="1"/>
</dbReference>
<evidence type="ECO:0000313" key="5">
    <source>
        <dbReference type="EMBL" id="CAL1535458.1"/>
    </source>
</evidence>
<dbReference type="InterPro" id="IPR000210">
    <property type="entry name" value="BTB/POZ_dom"/>
</dbReference>
<dbReference type="Proteomes" id="UP001497497">
    <property type="component" value="Unassembled WGS sequence"/>
</dbReference>
<feature type="compositionally biased region" description="Basic and acidic residues" evidence="3">
    <location>
        <begin position="765"/>
        <end position="793"/>
    </location>
</feature>
<evidence type="ECO:0000259" key="4">
    <source>
        <dbReference type="PROSITE" id="PS50097"/>
    </source>
</evidence>
<proteinExistence type="predicted"/>
<dbReference type="PANTHER" id="PTHR24412:SF396">
    <property type="entry name" value="INFLUENZA VIRUS NS1A-BINDING PROTEIN"/>
    <property type="match status" value="1"/>
</dbReference>
<protein>
    <recommendedName>
        <fullName evidence="4">BTB domain-containing protein</fullName>
    </recommendedName>
</protein>
<dbReference type="PROSITE" id="PS50097">
    <property type="entry name" value="BTB"/>
    <property type="match status" value="1"/>
</dbReference>
<sequence length="793" mass="87065">MKLLGDSEGSQTPPSESAKMYLNNSKLSSTNPNLKYGEGDATSSYTFKSRSYKANGVDEPQEPLDLDNHEGICLDAEDTQHSSNVLAGINKLRKEGQFCDIILVVEDHELQAHRGVLASCSPYLFDFISCLEETTEPLPTYKLKNIPYVGFYYLLEYMYTGRLHVPLENVPVVHATALVLKMESASGKCANFLANHLTAANCLGIRRFTKDAAFKLAVDEYIKSNLKDIMQSKSFFGLTDLQVEVVGLDESITNEAMERRLFSLVLDWAKNNLNDLKPKMDRLVEKVNVLYLESDNTLRDCADVEDTVLSSDDDMVQDYKKARRRVGLNKLQPKGGSQRSATNGNGQAFHKFSLNPEEAVSVAEREWSIVATRKTSENAYLAIALLDGRLMAISVHVRPVVPTNGDSSGSNTAPDTPPAVTNGKHRLSPILRKASITPLQPMSTPRCALGAVELDGKLVVCGGYDRGECLQSVEAFSLNDNQWTKMPDMNRARGRFGAAVLNGLLYVCGGSDGWKELSCVEKYDPATQKWKYVPNMLKERSSHGVVTLNDKLYCIGGCEGQRSIATCEAFDPTTNKWTRIASLNFARSQACVCAADGLVYAIGGTDQWNTLSSVEAYDPETDKWTQRPSMNSARRGAGIGIIEDVLIVVGGSDGAQSLYTSEIYDLKTDTWIVGPNLNAPRANLSVVTIERRLFAVGGFSGKKFLSTIEWYDHDDKEWFGHAPKQIAATSNGDKSTSENGSEPSSPGMAEQAECTERNSPAGQMDKSDGMSECTLKDIETKNIVGEEERMGST</sequence>
<feature type="compositionally biased region" description="Polar residues" evidence="3">
    <location>
        <begin position="727"/>
        <end position="744"/>
    </location>
</feature>
<dbReference type="Pfam" id="PF01344">
    <property type="entry name" value="Kelch_1"/>
    <property type="match status" value="6"/>
</dbReference>
<organism evidence="5 6">
    <name type="scientific">Lymnaea stagnalis</name>
    <name type="common">Great pond snail</name>
    <name type="synonym">Helix stagnalis</name>
    <dbReference type="NCBI Taxonomy" id="6523"/>
    <lineage>
        <taxon>Eukaryota</taxon>
        <taxon>Metazoa</taxon>
        <taxon>Spiralia</taxon>
        <taxon>Lophotrochozoa</taxon>
        <taxon>Mollusca</taxon>
        <taxon>Gastropoda</taxon>
        <taxon>Heterobranchia</taxon>
        <taxon>Euthyneura</taxon>
        <taxon>Panpulmonata</taxon>
        <taxon>Hygrophila</taxon>
        <taxon>Lymnaeoidea</taxon>
        <taxon>Lymnaeidae</taxon>
        <taxon>Lymnaea</taxon>
    </lineage>
</organism>
<evidence type="ECO:0000256" key="2">
    <source>
        <dbReference type="ARBA" id="ARBA00022737"/>
    </source>
</evidence>
<dbReference type="Pfam" id="PF00651">
    <property type="entry name" value="BTB"/>
    <property type="match status" value="1"/>
</dbReference>
<feature type="region of interest" description="Disordered" evidence="3">
    <location>
        <begin position="727"/>
        <end position="793"/>
    </location>
</feature>
<dbReference type="InterPro" id="IPR011333">
    <property type="entry name" value="SKP1/BTB/POZ_sf"/>
</dbReference>
<feature type="region of interest" description="Disordered" evidence="3">
    <location>
        <begin position="329"/>
        <end position="349"/>
    </location>
</feature>
<dbReference type="InterPro" id="IPR006652">
    <property type="entry name" value="Kelch_1"/>
</dbReference>
<dbReference type="SMART" id="SM00612">
    <property type="entry name" value="Kelch"/>
    <property type="match status" value="6"/>
</dbReference>
<dbReference type="CDD" id="cd18306">
    <property type="entry name" value="BTB_POZ_NS1BP"/>
    <property type="match status" value="1"/>
</dbReference>
<dbReference type="Gene3D" id="3.30.710.10">
    <property type="entry name" value="Potassium Channel Kv1.1, Chain A"/>
    <property type="match status" value="1"/>
</dbReference>
<feature type="compositionally biased region" description="Polar residues" evidence="3">
    <location>
        <begin position="22"/>
        <end position="33"/>
    </location>
</feature>
<evidence type="ECO:0000256" key="1">
    <source>
        <dbReference type="ARBA" id="ARBA00022441"/>
    </source>
</evidence>
<gene>
    <name evidence="5" type="ORF">GSLYS_00009418001</name>
</gene>
<dbReference type="PRINTS" id="PR00501">
    <property type="entry name" value="KELCHREPEAT"/>
</dbReference>
<evidence type="ECO:0000313" key="6">
    <source>
        <dbReference type="Proteomes" id="UP001497497"/>
    </source>
</evidence>
<dbReference type="InterPro" id="IPR015915">
    <property type="entry name" value="Kelch-typ_b-propeller"/>
</dbReference>
<comment type="caution">
    <text evidence="5">The sequence shown here is derived from an EMBL/GenBank/DDBJ whole genome shotgun (WGS) entry which is preliminary data.</text>
</comment>
<feature type="region of interest" description="Disordered" evidence="3">
    <location>
        <begin position="1"/>
        <end position="41"/>
    </location>
</feature>
<keyword evidence="1" id="KW-0880">Kelch repeat</keyword>
<dbReference type="InterPro" id="IPR011705">
    <property type="entry name" value="BACK"/>
</dbReference>
<dbReference type="Gene3D" id="1.25.40.420">
    <property type="match status" value="1"/>
</dbReference>
<feature type="compositionally biased region" description="Polar residues" evidence="3">
    <location>
        <begin position="404"/>
        <end position="414"/>
    </location>
</feature>
<feature type="region of interest" description="Disordered" evidence="3">
    <location>
        <begin position="403"/>
        <end position="427"/>
    </location>
</feature>